<protein>
    <recommendedName>
        <fullName evidence="3">DUF3383 domain-containing protein</fullName>
    </recommendedName>
</protein>
<organism evidence="1 2">
    <name type="scientific">Photorhabdus akhurstii</name>
    <dbReference type="NCBI Taxonomy" id="171438"/>
    <lineage>
        <taxon>Bacteria</taxon>
        <taxon>Pseudomonadati</taxon>
        <taxon>Pseudomonadota</taxon>
        <taxon>Gammaproteobacteria</taxon>
        <taxon>Enterobacterales</taxon>
        <taxon>Morganellaceae</taxon>
        <taxon>Photorhabdus</taxon>
    </lineage>
</organism>
<keyword evidence="2" id="KW-1185">Reference proteome</keyword>
<proteinExistence type="predicted"/>
<dbReference type="RefSeq" id="WP_217470220.1">
    <property type="nucleotide sequence ID" value="NZ_CP020335.1"/>
</dbReference>
<dbReference type="InterPro" id="IPR021808">
    <property type="entry name" value="DUF3383"/>
</dbReference>
<reference evidence="1 2" key="1">
    <citation type="submission" date="2017-03" db="EMBL/GenBank/DDBJ databases">
        <title>Genome comparison of Photorhabdus luminescens strain 0813-124 phase variants.</title>
        <authorList>
            <person name="Chien C.-C."/>
            <person name="Chen W.-J."/>
            <person name="Shih M.-C."/>
            <person name="Hsieh F.-C."/>
        </authorList>
    </citation>
    <scope>NUCLEOTIDE SEQUENCE [LARGE SCALE GENOMIC DNA]</scope>
    <source>
        <strain evidence="1 2">0813-124 phase II</strain>
    </source>
</reference>
<accession>A0ABX8LYB8</accession>
<dbReference type="Pfam" id="PF11863">
    <property type="entry name" value="DUF3383"/>
    <property type="match status" value="1"/>
</dbReference>
<sequence length="505" mass="55020">MSLSINQVVNAQIMSQAMAAQRRDLSMIAIFTPEVGSAFTDDTTRYVIVSSAQDVANLFGTKSEAYKAAQALFSVRPTPKRALVARWAKEKQEIPATANALKGSTISVGINAFKAITGGSMMLNVGGKDVLLSALDFSKAIDFSDVAGVLQAALPKESNLKAVWDAVGHRVIIQAQAAGAYPATKLGYVTEPDEDAGTYIGRMLKLEDGQATIIVGKAAITVEKELPSEALHKLQNVYQDWYGVYFADAVTDEQLDDVHTWVASADMKVSAYTALRDEQIEWNNDNIIKKLYDKNSGRLMSQFNKTGDDHAALALLSIALSTNWNAQNSAKTVKFKQQTTVRSDDRITQSEAEKCKRLGVNFYTDYDGVSMLAEGTMIGGQFIDEIVGLDAFIDACQKQAFTTLQANPTKIPQTDKGQAMLIGALNVIGAEFVRNGFLAGGIWRGNDIGELTYGDRLDEGFYFYSDSYDLQSIADREARKAMPIMCAIKLAGAIHSVDLSIQFNR</sequence>
<dbReference type="EMBL" id="CP020335">
    <property type="protein sequence ID" value="QXF35242.1"/>
    <property type="molecule type" value="Genomic_DNA"/>
</dbReference>
<evidence type="ECO:0000313" key="2">
    <source>
        <dbReference type="Proteomes" id="UP000693715"/>
    </source>
</evidence>
<evidence type="ECO:0008006" key="3">
    <source>
        <dbReference type="Google" id="ProtNLM"/>
    </source>
</evidence>
<gene>
    <name evidence="1" type="ORF">B0X70_20200</name>
</gene>
<evidence type="ECO:0000313" key="1">
    <source>
        <dbReference type="EMBL" id="QXF35242.1"/>
    </source>
</evidence>
<dbReference type="Proteomes" id="UP000693715">
    <property type="component" value="Chromosome"/>
</dbReference>
<name>A0ABX8LYB8_9GAMM</name>